<dbReference type="RefSeq" id="WP_075767887.1">
    <property type="nucleotide sequence ID" value="NZ_MJIL01000098.1"/>
</dbReference>
<dbReference type="STRING" id="1903952.BIT28_16445"/>
<feature type="compositionally biased region" description="Polar residues" evidence="1">
    <location>
        <begin position="26"/>
        <end position="50"/>
    </location>
</feature>
<reference evidence="3 4" key="1">
    <citation type="submission" date="2016-09" db="EMBL/GenBank/DDBJ databases">
        <title>Photobacterium proteolyticum sp. nov. a protease producing bacterium isolated from ocean sediments of Laizhou Bay.</title>
        <authorList>
            <person name="Li Y."/>
        </authorList>
    </citation>
    <scope>NUCLEOTIDE SEQUENCE [LARGE SCALE GENOMIC DNA]</scope>
    <source>
        <strain evidence="3 4">13-12</strain>
    </source>
</reference>
<sequence>MSLWDDLSKFGSGMLDSVGEGFDSLVTTATTPTQSVNPNTQQQETQQADNHGNKVTPHTDEPKQDKTLLYIGGGVAVLLVLGLLILAVKK</sequence>
<keyword evidence="2" id="KW-1133">Transmembrane helix</keyword>
<evidence type="ECO:0000256" key="1">
    <source>
        <dbReference type="SAM" id="MobiDB-lite"/>
    </source>
</evidence>
<keyword evidence="2" id="KW-0812">Transmembrane</keyword>
<dbReference type="OrthoDB" id="5879439at2"/>
<dbReference type="Proteomes" id="UP000186905">
    <property type="component" value="Unassembled WGS sequence"/>
</dbReference>
<proteinExistence type="predicted"/>
<accession>A0A1Q9G7P1</accession>
<comment type="caution">
    <text evidence="3">The sequence shown here is derived from an EMBL/GenBank/DDBJ whole genome shotgun (WGS) entry which is preliminary data.</text>
</comment>
<feature type="region of interest" description="Disordered" evidence="1">
    <location>
        <begin position="26"/>
        <end position="64"/>
    </location>
</feature>
<protein>
    <submittedName>
        <fullName evidence="3">Uncharacterized protein</fullName>
    </submittedName>
</protein>
<dbReference type="AlphaFoldDB" id="A0A1Q9G7P1"/>
<organism evidence="3 4">
    <name type="scientific">Photobacterium proteolyticum</name>
    <dbReference type="NCBI Taxonomy" id="1903952"/>
    <lineage>
        <taxon>Bacteria</taxon>
        <taxon>Pseudomonadati</taxon>
        <taxon>Pseudomonadota</taxon>
        <taxon>Gammaproteobacteria</taxon>
        <taxon>Vibrionales</taxon>
        <taxon>Vibrionaceae</taxon>
        <taxon>Photobacterium</taxon>
    </lineage>
</organism>
<name>A0A1Q9G7P1_9GAMM</name>
<dbReference type="EMBL" id="MJIL01000098">
    <property type="protein sequence ID" value="OLQ70314.1"/>
    <property type="molecule type" value="Genomic_DNA"/>
</dbReference>
<gene>
    <name evidence="3" type="ORF">BIT28_16445</name>
</gene>
<feature type="transmembrane region" description="Helical" evidence="2">
    <location>
        <begin position="68"/>
        <end position="88"/>
    </location>
</feature>
<keyword evidence="4" id="KW-1185">Reference proteome</keyword>
<evidence type="ECO:0000256" key="2">
    <source>
        <dbReference type="SAM" id="Phobius"/>
    </source>
</evidence>
<evidence type="ECO:0000313" key="3">
    <source>
        <dbReference type="EMBL" id="OLQ70314.1"/>
    </source>
</evidence>
<evidence type="ECO:0000313" key="4">
    <source>
        <dbReference type="Proteomes" id="UP000186905"/>
    </source>
</evidence>
<keyword evidence="2" id="KW-0472">Membrane</keyword>